<comment type="caution">
    <text evidence="2">The sequence shown here is derived from an EMBL/GenBank/DDBJ whole genome shotgun (WGS) entry which is preliminary data.</text>
</comment>
<evidence type="ECO:0000313" key="3">
    <source>
        <dbReference type="Proteomes" id="UP000004067"/>
    </source>
</evidence>
<keyword evidence="1" id="KW-0175">Coiled coil</keyword>
<accession>F5RNM1</accession>
<reference evidence="2 3" key="1">
    <citation type="submission" date="2011-04" db="EMBL/GenBank/DDBJ databases">
        <authorList>
            <person name="Muzny D."/>
            <person name="Qin X."/>
            <person name="Deng J."/>
            <person name="Jiang H."/>
            <person name="Liu Y."/>
            <person name="Qu J."/>
            <person name="Song X.-Z."/>
            <person name="Zhang L."/>
            <person name="Thornton R."/>
            <person name="Coyle M."/>
            <person name="Francisco L."/>
            <person name="Jackson L."/>
            <person name="Javaid M."/>
            <person name="Korchina V."/>
            <person name="Kovar C."/>
            <person name="Mata R."/>
            <person name="Mathew T."/>
            <person name="Ngo R."/>
            <person name="Nguyen L."/>
            <person name="Nguyen N."/>
            <person name="Okwuonu G."/>
            <person name="Ongeri F."/>
            <person name="Pham C."/>
            <person name="Simmons D."/>
            <person name="Wilczek-Boney K."/>
            <person name="Hale W."/>
            <person name="Jakkamsetti A."/>
            <person name="Pham P."/>
            <person name="Ruth R."/>
            <person name="San Lucas F."/>
            <person name="Warren J."/>
            <person name="Zhang J."/>
            <person name="Zhao Z."/>
            <person name="Zhou C."/>
            <person name="Zhu D."/>
            <person name="Lee S."/>
            <person name="Bess C."/>
            <person name="Blankenburg K."/>
            <person name="Forbes L."/>
            <person name="Fu Q."/>
            <person name="Gubbala S."/>
            <person name="Hirani K."/>
            <person name="Jayaseelan J.C."/>
            <person name="Lara F."/>
            <person name="Munidasa M."/>
            <person name="Palculict T."/>
            <person name="Patil S."/>
            <person name="Pu L.-L."/>
            <person name="Saada N."/>
            <person name="Tang L."/>
            <person name="Weissenberger G."/>
            <person name="Zhu Y."/>
            <person name="Hemphill L."/>
            <person name="Shang Y."/>
            <person name="Youmans B."/>
            <person name="Ayvaz T."/>
            <person name="Ross M."/>
            <person name="Santibanez J."/>
            <person name="Aqrawi P."/>
            <person name="Gross S."/>
            <person name="Joshi V."/>
            <person name="Fowler G."/>
            <person name="Nazareth L."/>
            <person name="Reid J."/>
            <person name="Worley K."/>
            <person name="Petrosino J."/>
            <person name="Highlander S."/>
            <person name="Gibbs R."/>
        </authorList>
    </citation>
    <scope>NUCLEOTIDE SEQUENCE [LARGE SCALE GENOMIC DNA]</scope>
    <source>
        <strain evidence="2 3">DSM 2778</strain>
    </source>
</reference>
<protein>
    <submittedName>
        <fullName evidence="2">Uncharacterized protein</fullName>
    </submittedName>
</protein>
<evidence type="ECO:0000256" key="1">
    <source>
        <dbReference type="SAM" id="Coils"/>
    </source>
</evidence>
<keyword evidence="3" id="KW-1185">Reference proteome</keyword>
<gene>
    <name evidence="2" type="ORF">HMPREF9081_1857</name>
</gene>
<dbReference type="HOGENOM" id="CLU_2583298_0_0_9"/>
<dbReference type="STRING" id="888060.HMPREF9081_1857"/>
<proteinExistence type="predicted"/>
<organism evidence="2 3">
    <name type="scientific">Centipeda periodontii DSM 2778</name>
    <dbReference type="NCBI Taxonomy" id="888060"/>
    <lineage>
        <taxon>Bacteria</taxon>
        <taxon>Bacillati</taxon>
        <taxon>Bacillota</taxon>
        <taxon>Negativicutes</taxon>
        <taxon>Selenomonadales</taxon>
        <taxon>Selenomonadaceae</taxon>
        <taxon>Centipeda</taxon>
    </lineage>
</organism>
<evidence type="ECO:0000313" key="2">
    <source>
        <dbReference type="EMBL" id="EGK58632.1"/>
    </source>
</evidence>
<sequence length="80" mass="9475">MTEHEKLMQKLTQPLELGYVTGCGPANASPDFTYLIRNINDGVHKNNRHIHEIKEMLKELLIENRNLRERVEHLEQQNQR</sequence>
<feature type="coiled-coil region" evidence="1">
    <location>
        <begin position="50"/>
        <end position="77"/>
    </location>
</feature>
<dbReference type="EMBL" id="AFHQ01000043">
    <property type="protein sequence ID" value="EGK58632.1"/>
    <property type="molecule type" value="Genomic_DNA"/>
</dbReference>
<dbReference type="Proteomes" id="UP000004067">
    <property type="component" value="Unassembled WGS sequence"/>
</dbReference>
<dbReference type="AlphaFoldDB" id="F5RNM1"/>
<name>F5RNM1_9FIRM</name>